<dbReference type="EMBL" id="QFWQ01000001">
    <property type="protein sequence ID" value="RCS31580.1"/>
    <property type="molecule type" value="Genomic_DNA"/>
</dbReference>
<evidence type="ECO:0000259" key="1">
    <source>
        <dbReference type="Pfam" id="PF13470"/>
    </source>
</evidence>
<name>A0A368KI48_9GAMM</name>
<organism evidence="3 4">
    <name type="scientific">Rhodanobacter denitrificans</name>
    <dbReference type="NCBI Taxonomy" id="666685"/>
    <lineage>
        <taxon>Bacteria</taxon>
        <taxon>Pseudomonadati</taxon>
        <taxon>Pseudomonadota</taxon>
        <taxon>Gammaproteobacteria</taxon>
        <taxon>Lysobacterales</taxon>
        <taxon>Rhodanobacteraceae</taxon>
        <taxon>Rhodanobacter</taxon>
    </lineage>
</organism>
<keyword evidence="4" id="KW-1185">Reference proteome</keyword>
<dbReference type="RefSeq" id="WP_114340317.1">
    <property type="nucleotide sequence ID" value="NZ_QFWQ01000001.1"/>
</dbReference>
<dbReference type="Pfam" id="PF26343">
    <property type="entry name" value="VapC50_C"/>
    <property type="match status" value="1"/>
</dbReference>
<gene>
    <name evidence="3" type="ORF">DEO45_00215</name>
</gene>
<reference evidence="3 4" key="1">
    <citation type="submission" date="2018-05" db="EMBL/GenBank/DDBJ databases">
        <title>Draft genome sequence of Rhodanobacter denitrificans Yn1 isolated from gold copper mine.</title>
        <authorList>
            <person name="Yang N."/>
            <person name="Mazhar H.S."/>
            <person name="Rensing C."/>
        </authorList>
    </citation>
    <scope>NUCLEOTIDE SEQUENCE [LARGE SCALE GENOMIC DNA]</scope>
    <source>
        <strain evidence="3 4">Yn1</strain>
    </source>
</reference>
<evidence type="ECO:0000313" key="3">
    <source>
        <dbReference type="EMBL" id="RCS31580.1"/>
    </source>
</evidence>
<evidence type="ECO:0000259" key="2">
    <source>
        <dbReference type="Pfam" id="PF26343"/>
    </source>
</evidence>
<dbReference type="OrthoDB" id="211933at2"/>
<feature type="domain" description="VapC50 C-terminal" evidence="2">
    <location>
        <begin position="128"/>
        <end position="181"/>
    </location>
</feature>
<sequence length="187" mass="21323">MAYTALFDACVLYPAPLRDLLIRTARTGAFRARWTERIHDEWIRSLIEDRPELAQKLARTRELINKAIPDCLITGYEPLEAGLELPDKDDRHVLASAICGRADVIVTYNLKDFPAECLKPYGVEAQHPDEFLRYLFDLHQPALLSAVRSQRTSLKNPPQSARQLLDTFLEQRLVATVAVLEPMIELL</sequence>
<dbReference type="InterPro" id="IPR058652">
    <property type="entry name" value="VapC50_C"/>
</dbReference>
<proteinExistence type="predicted"/>
<accession>A0A368KI48</accession>
<protein>
    <submittedName>
        <fullName evidence="3">PIN domain-containing protein</fullName>
    </submittedName>
</protein>
<dbReference type="Pfam" id="PF13470">
    <property type="entry name" value="PIN_3"/>
    <property type="match status" value="1"/>
</dbReference>
<dbReference type="Proteomes" id="UP000252387">
    <property type="component" value="Unassembled WGS sequence"/>
</dbReference>
<feature type="domain" description="PIN" evidence="1">
    <location>
        <begin position="5"/>
        <end position="110"/>
    </location>
</feature>
<evidence type="ECO:0000313" key="4">
    <source>
        <dbReference type="Proteomes" id="UP000252387"/>
    </source>
</evidence>
<comment type="caution">
    <text evidence="3">The sequence shown here is derived from an EMBL/GenBank/DDBJ whole genome shotgun (WGS) entry which is preliminary data.</text>
</comment>
<dbReference type="AlphaFoldDB" id="A0A368KI48"/>
<dbReference type="InterPro" id="IPR002716">
    <property type="entry name" value="PIN_dom"/>
</dbReference>